<evidence type="ECO:0000256" key="5">
    <source>
        <dbReference type="ARBA" id="ARBA00022989"/>
    </source>
</evidence>
<organism evidence="9 10">
    <name type="scientific">Amycolatopsis rifamycinica</name>
    <dbReference type="NCBI Taxonomy" id="287986"/>
    <lineage>
        <taxon>Bacteria</taxon>
        <taxon>Bacillati</taxon>
        <taxon>Actinomycetota</taxon>
        <taxon>Actinomycetes</taxon>
        <taxon>Pseudonocardiales</taxon>
        <taxon>Pseudonocardiaceae</taxon>
        <taxon>Amycolatopsis</taxon>
    </lineage>
</organism>
<evidence type="ECO:0000256" key="3">
    <source>
        <dbReference type="ARBA" id="ARBA00022475"/>
    </source>
</evidence>
<dbReference type="Pfam" id="PF00528">
    <property type="entry name" value="BPD_transp_1"/>
    <property type="match status" value="1"/>
</dbReference>
<comment type="subcellular location">
    <subcellularLocation>
        <location evidence="1 7">Cell membrane</location>
        <topology evidence="1 7">Multi-pass membrane protein</topology>
    </subcellularLocation>
</comment>
<comment type="caution">
    <text evidence="9">The sequence shown here is derived from an EMBL/GenBank/DDBJ whole genome shotgun (WGS) entry which is preliminary data.</text>
</comment>
<dbReference type="PANTHER" id="PTHR43744">
    <property type="entry name" value="ABC TRANSPORTER PERMEASE PROTEIN MG189-RELATED-RELATED"/>
    <property type="match status" value="1"/>
</dbReference>
<dbReference type="eggNOG" id="COG0395">
    <property type="taxonomic scope" value="Bacteria"/>
</dbReference>
<evidence type="ECO:0000313" key="9">
    <source>
        <dbReference type="EMBL" id="KDN17396.1"/>
    </source>
</evidence>
<evidence type="ECO:0000256" key="6">
    <source>
        <dbReference type="ARBA" id="ARBA00023136"/>
    </source>
</evidence>
<evidence type="ECO:0000256" key="2">
    <source>
        <dbReference type="ARBA" id="ARBA00022448"/>
    </source>
</evidence>
<keyword evidence="6 7" id="KW-0472">Membrane</keyword>
<feature type="transmembrane region" description="Helical" evidence="7">
    <location>
        <begin position="181"/>
        <end position="203"/>
    </location>
</feature>
<feature type="transmembrane region" description="Helical" evidence="7">
    <location>
        <begin position="106"/>
        <end position="128"/>
    </location>
</feature>
<dbReference type="InterPro" id="IPR000515">
    <property type="entry name" value="MetI-like"/>
</dbReference>
<name>A0A066TQG0_9PSEU</name>
<keyword evidence="3" id="KW-1003">Cell membrane</keyword>
<feature type="transmembrane region" description="Helical" evidence="7">
    <location>
        <begin position="73"/>
        <end position="94"/>
    </location>
</feature>
<dbReference type="GO" id="GO:0005886">
    <property type="term" value="C:plasma membrane"/>
    <property type="evidence" value="ECO:0007669"/>
    <property type="project" value="UniProtKB-SubCell"/>
</dbReference>
<protein>
    <submittedName>
        <fullName evidence="9">Thiamine ABC transporter ATP-binding protein</fullName>
    </submittedName>
</protein>
<keyword evidence="4 7" id="KW-0812">Transmembrane</keyword>
<comment type="similarity">
    <text evidence="7">Belongs to the binding-protein-dependent transport system permease family.</text>
</comment>
<dbReference type="RefSeq" id="WP_043787657.1">
    <property type="nucleotide sequence ID" value="NZ_JMQI01000073.1"/>
</dbReference>
<feature type="transmembrane region" description="Helical" evidence="7">
    <location>
        <begin position="140"/>
        <end position="160"/>
    </location>
</feature>
<evidence type="ECO:0000256" key="7">
    <source>
        <dbReference type="RuleBase" id="RU363032"/>
    </source>
</evidence>
<proteinExistence type="inferred from homology"/>
<dbReference type="PROSITE" id="PS50928">
    <property type="entry name" value="ABC_TM1"/>
    <property type="match status" value="1"/>
</dbReference>
<feature type="transmembrane region" description="Helical" evidence="7">
    <location>
        <begin position="242"/>
        <end position="260"/>
    </location>
</feature>
<dbReference type="CDD" id="cd06261">
    <property type="entry name" value="TM_PBP2"/>
    <property type="match status" value="1"/>
</dbReference>
<dbReference type="GO" id="GO:0005524">
    <property type="term" value="F:ATP binding"/>
    <property type="evidence" value="ECO:0007669"/>
    <property type="project" value="UniProtKB-KW"/>
</dbReference>
<keyword evidence="9" id="KW-0067">ATP-binding</keyword>
<dbReference type="GO" id="GO:0055085">
    <property type="term" value="P:transmembrane transport"/>
    <property type="evidence" value="ECO:0007669"/>
    <property type="project" value="InterPro"/>
</dbReference>
<keyword evidence="9" id="KW-0547">Nucleotide-binding</keyword>
<sequence length="274" mass="29283">MRSGKFGLSMGYLAAIVIVGVTVVPLLFVVLGGFRTNAQINTDPAGLPGPWVTDNYASVLGSSAFWTFLGNSALIAVIATALAVALGSMAGYALSRYQFKGREALYTLFTIGLLFPLTVATLPLYLWLRQLGMLESFWGVAIPEAAFSLPVTIVILRPFMHAIPGEIEDAAVLDGTTRLGFFWRILLPLSTPALTTVAVLAFVTSWNAYLLPLLVFNDSGHFTLPLGVAMFQSQFSQDTARVLAFTALSAIPALAFFVLAERRIVGGLTGSVKG</sequence>
<dbReference type="EMBL" id="JMQI01000073">
    <property type="protein sequence ID" value="KDN17396.1"/>
    <property type="molecule type" value="Genomic_DNA"/>
</dbReference>
<reference evidence="9 10" key="1">
    <citation type="submission" date="2014-05" db="EMBL/GenBank/DDBJ databases">
        <title>Draft genome sequence of Amycolatopsis rifamycinica DSM 46095.</title>
        <authorList>
            <person name="Lal R."/>
            <person name="Saxena A."/>
            <person name="Kumari R."/>
            <person name="Mukherjee U."/>
            <person name="Singh P."/>
            <person name="Sangwan N."/>
            <person name="Mahato N.K."/>
        </authorList>
    </citation>
    <scope>NUCLEOTIDE SEQUENCE [LARGE SCALE GENOMIC DNA]</scope>
    <source>
        <strain evidence="9 10">DSM 46095</strain>
    </source>
</reference>
<dbReference type="SUPFAM" id="SSF161098">
    <property type="entry name" value="MetI-like"/>
    <property type="match status" value="1"/>
</dbReference>
<feature type="transmembrane region" description="Helical" evidence="7">
    <location>
        <begin position="12"/>
        <end position="34"/>
    </location>
</feature>
<keyword evidence="5 7" id="KW-1133">Transmembrane helix</keyword>
<dbReference type="Gene3D" id="1.10.3720.10">
    <property type="entry name" value="MetI-like"/>
    <property type="match status" value="1"/>
</dbReference>
<keyword evidence="2 7" id="KW-0813">Transport</keyword>
<gene>
    <name evidence="9" type="ORF">DV20_36050</name>
</gene>
<dbReference type="PANTHER" id="PTHR43744:SF12">
    <property type="entry name" value="ABC TRANSPORTER PERMEASE PROTEIN MG189-RELATED"/>
    <property type="match status" value="1"/>
</dbReference>
<dbReference type="Proteomes" id="UP000027345">
    <property type="component" value="Unassembled WGS sequence"/>
</dbReference>
<dbReference type="OrthoDB" id="7314804at2"/>
<dbReference type="InterPro" id="IPR035906">
    <property type="entry name" value="MetI-like_sf"/>
</dbReference>
<dbReference type="STRING" id="287986.DV20_36050"/>
<evidence type="ECO:0000256" key="4">
    <source>
        <dbReference type="ARBA" id="ARBA00022692"/>
    </source>
</evidence>
<keyword evidence="10" id="KW-1185">Reference proteome</keyword>
<accession>A0A066TQG0</accession>
<evidence type="ECO:0000256" key="1">
    <source>
        <dbReference type="ARBA" id="ARBA00004651"/>
    </source>
</evidence>
<dbReference type="AlphaFoldDB" id="A0A066TQG0"/>
<evidence type="ECO:0000313" key="10">
    <source>
        <dbReference type="Proteomes" id="UP000027345"/>
    </source>
</evidence>
<feature type="domain" description="ABC transmembrane type-1" evidence="8">
    <location>
        <begin position="69"/>
        <end position="260"/>
    </location>
</feature>
<evidence type="ECO:0000259" key="8">
    <source>
        <dbReference type="PROSITE" id="PS50928"/>
    </source>
</evidence>